<sequence length="72" mass="7794">MTDVLRDLAPVAALVDRFRLNRILDLGRVPRLGDEQPPIDRGRGMVGDQMCADADLAVSGLAQGLFVNNCQS</sequence>
<keyword evidence="3" id="KW-1185">Reference proteome</keyword>
<dbReference type="Proteomes" id="UP000534286">
    <property type="component" value="Unassembled WGS sequence"/>
</dbReference>
<accession>A0A7W7RQG5</accession>
<dbReference type="EMBL" id="JACHJU010000001">
    <property type="protein sequence ID" value="MBB4936007.1"/>
    <property type="molecule type" value="Genomic_DNA"/>
</dbReference>
<name>A0A7W7RQG5_9ACTN</name>
<protein>
    <submittedName>
        <fullName evidence="1">Uncharacterized protein</fullName>
    </submittedName>
</protein>
<dbReference type="AlphaFoldDB" id="A0A7W7RQG5"/>
<dbReference type="EMBL" id="JACHJU010000005">
    <property type="protein sequence ID" value="MBB4943577.1"/>
    <property type="molecule type" value="Genomic_DNA"/>
</dbReference>
<gene>
    <name evidence="1" type="ORF">FHR32_000312</name>
    <name evidence="2" type="ORF">FHR32_007977</name>
</gene>
<evidence type="ECO:0000313" key="1">
    <source>
        <dbReference type="EMBL" id="MBB4936007.1"/>
    </source>
</evidence>
<evidence type="ECO:0000313" key="2">
    <source>
        <dbReference type="EMBL" id="MBB4943577.1"/>
    </source>
</evidence>
<proteinExistence type="predicted"/>
<reference evidence="1 3" key="1">
    <citation type="submission" date="2020-08" db="EMBL/GenBank/DDBJ databases">
        <title>Sequencing the genomes of 1000 actinobacteria strains.</title>
        <authorList>
            <person name="Klenk H.-P."/>
        </authorList>
    </citation>
    <scope>NUCLEOTIDE SEQUENCE [LARGE SCALE GENOMIC DNA]</scope>
    <source>
        <strain evidence="1 3">DSM 43023</strain>
    </source>
</reference>
<evidence type="ECO:0000313" key="3">
    <source>
        <dbReference type="Proteomes" id="UP000534286"/>
    </source>
</evidence>
<comment type="caution">
    <text evidence="1">The sequence shown here is derived from an EMBL/GenBank/DDBJ whole genome shotgun (WGS) entry which is preliminary data.</text>
</comment>
<organism evidence="1 3">
    <name type="scientific">Streptosporangium album</name>
    <dbReference type="NCBI Taxonomy" id="47479"/>
    <lineage>
        <taxon>Bacteria</taxon>
        <taxon>Bacillati</taxon>
        <taxon>Actinomycetota</taxon>
        <taxon>Actinomycetes</taxon>
        <taxon>Streptosporangiales</taxon>
        <taxon>Streptosporangiaceae</taxon>
        <taxon>Streptosporangium</taxon>
    </lineage>
</organism>